<dbReference type="InterPro" id="IPR003033">
    <property type="entry name" value="SCP2_sterol-bd_dom"/>
</dbReference>
<reference evidence="3 4" key="1">
    <citation type="submission" date="2018-05" db="EMBL/GenBank/DDBJ databases">
        <title>Genomic Encyclopedia of Type Strains, Phase IV (KMG-IV): sequencing the most valuable type-strain genomes for metagenomic binning, comparative biology and taxonomic classification.</title>
        <authorList>
            <person name="Goeker M."/>
        </authorList>
    </citation>
    <scope>NUCLEOTIDE SEQUENCE [LARGE SCALE GENOMIC DNA]</scope>
    <source>
        <strain evidence="3 4">DSM 19792</strain>
    </source>
</reference>
<comment type="pathway">
    <text evidence="1">Cofactor biosynthesis; ubiquinone biosynthesis.</text>
</comment>
<keyword evidence="4" id="KW-1185">Reference proteome</keyword>
<dbReference type="RefSeq" id="WP_110256264.1">
    <property type="nucleotide sequence ID" value="NZ_QJKB01000005.1"/>
</dbReference>
<dbReference type="OrthoDB" id="8525483at2"/>
<keyword evidence="1" id="KW-0963">Cytoplasm</keyword>
<keyword evidence="1" id="KW-0831">Ubiquinone biosynthesis</keyword>
<sequence length="196" mass="22075">MIPIAPSAPVAHFINHLLAQESWARNKLLPHAGKIACIDLQTLQLRLKVASDGLLENAGADEQAQVTIYVKLSDLPLIAQNRERAFSYVKIEGDADFANTISSLSQNLRWEAEEDLSKLFGDVAAVRMVGFARSLHKTALETHQKIQENLAEYFLEENPMLVRPQAVQGFSTEVNKTRDDVERLIKRIEKLERMRG</sequence>
<evidence type="ECO:0000313" key="4">
    <source>
        <dbReference type="Proteomes" id="UP000247792"/>
    </source>
</evidence>
<dbReference type="GO" id="GO:0006744">
    <property type="term" value="P:ubiquinone biosynthetic process"/>
    <property type="evidence" value="ECO:0007669"/>
    <property type="project" value="UniProtKB-UniRule"/>
</dbReference>
<name>A0A318J4A9_9BURK</name>
<dbReference type="AlphaFoldDB" id="A0A318J4A9"/>
<dbReference type="PANTHER" id="PTHR38693">
    <property type="entry name" value="UBIQUINONE BIOSYNTHESIS PROTEIN UBIJ"/>
    <property type="match status" value="1"/>
</dbReference>
<organism evidence="3 4">
    <name type="scientific">Undibacterium pigrum</name>
    <dbReference type="NCBI Taxonomy" id="401470"/>
    <lineage>
        <taxon>Bacteria</taxon>
        <taxon>Pseudomonadati</taxon>
        <taxon>Pseudomonadota</taxon>
        <taxon>Betaproteobacteria</taxon>
        <taxon>Burkholderiales</taxon>
        <taxon>Oxalobacteraceae</taxon>
        <taxon>Undibacterium</taxon>
    </lineage>
</organism>
<accession>A0A318J4A9</accession>
<evidence type="ECO:0000259" key="2">
    <source>
        <dbReference type="Pfam" id="PF02036"/>
    </source>
</evidence>
<keyword evidence="3" id="KW-0830">Ubiquinone</keyword>
<feature type="domain" description="SCP2" evidence="2">
    <location>
        <begin position="14"/>
        <end position="104"/>
    </location>
</feature>
<evidence type="ECO:0000256" key="1">
    <source>
        <dbReference type="HAMAP-Rule" id="MF_02215"/>
    </source>
</evidence>
<dbReference type="UniPathway" id="UPA00232"/>
<dbReference type="InterPro" id="IPR038989">
    <property type="entry name" value="UbiJ"/>
</dbReference>
<comment type="caution">
    <text evidence="3">The sequence shown here is derived from an EMBL/GenBank/DDBJ whole genome shotgun (WGS) entry which is preliminary data.</text>
</comment>
<evidence type="ECO:0000313" key="3">
    <source>
        <dbReference type="EMBL" id="PXX42608.1"/>
    </source>
</evidence>
<dbReference type="HAMAP" id="MF_02215">
    <property type="entry name" value="UbiJ"/>
    <property type="match status" value="1"/>
</dbReference>
<comment type="function">
    <text evidence="1">Required for ubiquinone (coenzyme Q) biosynthesis. Binds hydrophobic ubiquinone biosynthetic intermediates via its SCP2 domain and is essential for the stability of the Ubi complex. May constitute a docking platform where Ubi enzymes assemble and access their SCP2-bound polyprenyl substrates.</text>
</comment>
<dbReference type="Pfam" id="PF02036">
    <property type="entry name" value="SCP2"/>
    <property type="match status" value="1"/>
</dbReference>
<dbReference type="Proteomes" id="UP000247792">
    <property type="component" value="Unassembled WGS sequence"/>
</dbReference>
<comment type="subcellular location">
    <subcellularLocation>
        <location evidence="1">Cytoplasm</location>
    </subcellularLocation>
</comment>
<dbReference type="EMBL" id="QJKB01000005">
    <property type="protein sequence ID" value="PXX42608.1"/>
    <property type="molecule type" value="Genomic_DNA"/>
</dbReference>
<protein>
    <recommendedName>
        <fullName evidence="1">Ubiquinone biosynthesis accessory factor UbiJ</fullName>
    </recommendedName>
</protein>
<comment type="similarity">
    <text evidence="1">Belongs to the UbiJ family.</text>
</comment>
<dbReference type="GO" id="GO:0005737">
    <property type="term" value="C:cytoplasm"/>
    <property type="evidence" value="ECO:0007669"/>
    <property type="project" value="UniProtKB-SubCell"/>
</dbReference>
<proteinExistence type="inferred from homology"/>
<gene>
    <name evidence="1" type="primary">ubiJ</name>
    <name evidence="3" type="ORF">DFR42_105266</name>
</gene>
<dbReference type="PANTHER" id="PTHR38693:SF1">
    <property type="entry name" value="UBIQUINONE BIOSYNTHESIS ACCESSORY FACTOR UBIJ"/>
    <property type="match status" value="1"/>
</dbReference>